<sequence>MSSGRNQIYFIIFIFLYKKTSFFIRKKTFHAAFALYDSVYDANAPGVRQTLKNRRIHRKLAVCYVAFIRTCRNAFFKARLLHDNI</sequence>
<reference evidence="1 2" key="1">
    <citation type="submission" date="2019-06" db="EMBL/GenBank/DDBJ databases">
        <title>Genome sequence analysis of &gt;100 Bacillus licheniformis strains suggests intrinsic resistance to this species.</title>
        <authorList>
            <person name="Wels M."/>
            <person name="Siezen R.J."/>
            <person name="Johansen E."/>
            <person name="Stuer-Lauridsen B."/>
            <person name="Bjerre K."/>
            <person name="Nielsen B.K.K."/>
        </authorList>
    </citation>
    <scope>NUCLEOTIDE SEQUENCE [LARGE SCALE GENOMIC DNA]</scope>
    <source>
        <strain evidence="1 2">BAC-15381</strain>
    </source>
</reference>
<proteinExistence type="predicted"/>
<dbReference type="Proteomes" id="UP000429980">
    <property type="component" value="Unassembled WGS sequence"/>
</dbReference>
<evidence type="ECO:0000313" key="2">
    <source>
        <dbReference type="Proteomes" id="UP000429980"/>
    </source>
</evidence>
<gene>
    <name evidence="1" type="ORF">CHCC15381_0880</name>
</gene>
<keyword evidence="2" id="KW-1185">Reference proteome</keyword>
<organism evidence="1 2">
    <name type="scientific">Bacillus paralicheniformis</name>
    <dbReference type="NCBI Taxonomy" id="1648923"/>
    <lineage>
        <taxon>Bacteria</taxon>
        <taxon>Bacillati</taxon>
        <taxon>Bacillota</taxon>
        <taxon>Bacilli</taxon>
        <taxon>Bacillales</taxon>
        <taxon>Bacillaceae</taxon>
        <taxon>Bacillus</taxon>
    </lineage>
</organism>
<evidence type="ECO:0000313" key="1">
    <source>
        <dbReference type="EMBL" id="TWL38762.1"/>
    </source>
</evidence>
<dbReference type="EMBL" id="NILF01000036">
    <property type="protein sequence ID" value="TWL38762.1"/>
    <property type="molecule type" value="Genomic_DNA"/>
</dbReference>
<evidence type="ECO:0008006" key="3">
    <source>
        <dbReference type="Google" id="ProtNLM"/>
    </source>
</evidence>
<accession>A0ABY3FX84</accession>
<name>A0ABY3FX84_9BACI</name>
<comment type="caution">
    <text evidence="1">The sequence shown here is derived from an EMBL/GenBank/DDBJ whole genome shotgun (WGS) entry which is preliminary data.</text>
</comment>
<protein>
    <recommendedName>
        <fullName evidence="3">Secreted protein</fullName>
    </recommendedName>
</protein>